<dbReference type="InterPro" id="IPR023214">
    <property type="entry name" value="HAD_sf"/>
</dbReference>
<dbReference type="InterPro" id="IPR036412">
    <property type="entry name" value="HAD-like_sf"/>
</dbReference>
<name>A0A9X2T251_9HYPH</name>
<evidence type="ECO:0000313" key="4">
    <source>
        <dbReference type="Proteomes" id="UP001151088"/>
    </source>
</evidence>
<comment type="caution">
    <text evidence="3">The sequence shown here is derived from an EMBL/GenBank/DDBJ whole genome shotgun (WGS) entry which is preliminary data.</text>
</comment>
<organism evidence="3 4">
    <name type="scientific">Ancylobacter mangrovi</name>
    <dbReference type="NCBI Taxonomy" id="2972472"/>
    <lineage>
        <taxon>Bacteria</taxon>
        <taxon>Pseudomonadati</taxon>
        <taxon>Pseudomonadota</taxon>
        <taxon>Alphaproteobacteria</taxon>
        <taxon>Hyphomicrobiales</taxon>
        <taxon>Xanthobacteraceae</taxon>
        <taxon>Ancylobacter</taxon>
    </lineage>
</organism>
<proteinExistence type="predicted"/>
<dbReference type="PANTHER" id="PTHR31284:SF10">
    <property type="entry name" value="ACID PHOSPHATASE-LIKE PROTEIN"/>
    <property type="match status" value="1"/>
</dbReference>
<dbReference type="Gene3D" id="3.40.50.1000">
    <property type="entry name" value="HAD superfamily/HAD-like"/>
    <property type="match status" value="1"/>
</dbReference>
<sequence>MPGGASAEPALHQPANVGDAKNAATRYHDDGGYGRDIDAVTKAAGRWIARRAGEVARPAMVFDIDDTALSNWQVIEDDDYGRIIGGPCPALPERACGWAAWDLRAGTPAIVQTLALYREAKRLGIAVFFITGRGESQRGATVRNLAATGFGGYDGLAMVPRGAHFASAADFKAPQRAAIEAKGFRIIANIGDQPSDLAGGHAERRFLLPNPFYRIP</sequence>
<dbReference type="InterPro" id="IPR005519">
    <property type="entry name" value="Acid_phosphat_B-like"/>
</dbReference>
<dbReference type="RefSeq" id="WP_258732985.1">
    <property type="nucleotide sequence ID" value="NZ_JANTHZ010000004.1"/>
</dbReference>
<keyword evidence="4" id="KW-1185">Reference proteome</keyword>
<dbReference type="Pfam" id="PF03767">
    <property type="entry name" value="Acid_phosphat_B"/>
    <property type="match status" value="1"/>
</dbReference>
<reference evidence="3" key="1">
    <citation type="submission" date="2022-08" db="EMBL/GenBank/DDBJ databases">
        <authorList>
            <person name="Li F."/>
        </authorList>
    </citation>
    <scope>NUCLEOTIDE SEQUENCE</scope>
    <source>
        <strain evidence="3">MQZ15Z-1</strain>
    </source>
</reference>
<dbReference type="AlphaFoldDB" id="A0A9X2T251"/>
<feature type="region of interest" description="Disordered" evidence="2">
    <location>
        <begin position="1"/>
        <end position="20"/>
    </location>
</feature>
<keyword evidence="1" id="KW-0732">Signal</keyword>
<evidence type="ECO:0000256" key="2">
    <source>
        <dbReference type="SAM" id="MobiDB-lite"/>
    </source>
</evidence>
<gene>
    <name evidence="3" type="ORF">NVS89_12020</name>
</gene>
<protein>
    <submittedName>
        <fullName evidence="3">Acid phosphatase</fullName>
    </submittedName>
</protein>
<dbReference type="Proteomes" id="UP001151088">
    <property type="component" value="Unassembled WGS sequence"/>
</dbReference>
<evidence type="ECO:0000256" key="1">
    <source>
        <dbReference type="ARBA" id="ARBA00022729"/>
    </source>
</evidence>
<dbReference type="SUPFAM" id="SSF56784">
    <property type="entry name" value="HAD-like"/>
    <property type="match status" value="1"/>
</dbReference>
<dbReference type="PANTHER" id="PTHR31284">
    <property type="entry name" value="ACID PHOSPHATASE-LIKE PROTEIN"/>
    <property type="match status" value="1"/>
</dbReference>
<dbReference type="EMBL" id="JANTHZ010000004">
    <property type="protein sequence ID" value="MCS0495830.1"/>
    <property type="molecule type" value="Genomic_DNA"/>
</dbReference>
<evidence type="ECO:0000313" key="3">
    <source>
        <dbReference type="EMBL" id="MCS0495830.1"/>
    </source>
</evidence>
<accession>A0A9X2T251</accession>